<evidence type="ECO:0000313" key="3">
    <source>
        <dbReference type="Proteomes" id="UP000237347"/>
    </source>
</evidence>
<evidence type="ECO:0000313" key="2">
    <source>
        <dbReference type="EMBL" id="KAK7850261.1"/>
    </source>
</evidence>
<accession>A0AAW0LGR8</accession>
<reference evidence="2 3" key="1">
    <citation type="journal article" date="2018" name="Sci. Data">
        <title>The draft genome sequence of cork oak.</title>
        <authorList>
            <person name="Ramos A.M."/>
            <person name="Usie A."/>
            <person name="Barbosa P."/>
            <person name="Barros P.M."/>
            <person name="Capote T."/>
            <person name="Chaves I."/>
            <person name="Simoes F."/>
            <person name="Abreu I."/>
            <person name="Carrasquinho I."/>
            <person name="Faro C."/>
            <person name="Guimaraes J.B."/>
            <person name="Mendonca D."/>
            <person name="Nobrega F."/>
            <person name="Rodrigues L."/>
            <person name="Saibo N.J.M."/>
            <person name="Varela M.C."/>
            <person name="Egas C."/>
            <person name="Matos J."/>
            <person name="Miguel C.M."/>
            <person name="Oliveira M.M."/>
            <person name="Ricardo C.P."/>
            <person name="Goncalves S."/>
        </authorList>
    </citation>
    <scope>NUCLEOTIDE SEQUENCE [LARGE SCALE GENOMIC DNA]</scope>
    <source>
        <strain evidence="3">cv. HL8</strain>
    </source>
</reference>
<keyword evidence="3" id="KW-1185">Reference proteome</keyword>
<protein>
    <submittedName>
        <fullName evidence="2">Uncharacterized protein</fullName>
    </submittedName>
</protein>
<feature type="compositionally biased region" description="Low complexity" evidence="1">
    <location>
        <begin position="1"/>
        <end position="10"/>
    </location>
</feature>
<comment type="caution">
    <text evidence="2">The sequence shown here is derived from an EMBL/GenBank/DDBJ whole genome shotgun (WGS) entry which is preliminary data.</text>
</comment>
<dbReference type="EMBL" id="PKMF04000103">
    <property type="protein sequence ID" value="KAK7850261.1"/>
    <property type="molecule type" value="Genomic_DNA"/>
</dbReference>
<name>A0AAW0LGR8_QUESU</name>
<feature type="region of interest" description="Disordered" evidence="1">
    <location>
        <begin position="1"/>
        <end position="28"/>
    </location>
</feature>
<feature type="region of interest" description="Disordered" evidence="1">
    <location>
        <begin position="55"/>
        <end position="75"/>
    </location>
</feature>
<evidence type="ECO:0000256" key="1">
    <source>
        <dbReference type="SAM" id="MobiDB-lite"/>
    </source>
</evidence>
<gene>
    <name evidence="2" type="ORF">CFP56_001334</name>
</gene>
<proteinExistence type="predicted"/>
<dbReference type="Proteomes" id="UP000237347">
    <property type="component" value="Unassembled WGS sequence"/>
</dbReference>
<dbReference type="AlphaFoldDB" id="A0AAW0LGR8"/>
<organism evidence="2 3">
    <name type="scientific">Quercus suber</name>
    <name type="common">Cork oak</name>
    <dbReference type="NCBI Taxonomy" id="58331"/>
    <lineage>
        <taxon>Eukaryota</taxon>
        <taxon>Viridiplantae</taxon>
        <taxon>Streptophyta</taxon>
        <taxon>Embryophyta</taxon>
        <taxon>Tracheophyta</taxon>
        <taxon>Spermatophyta</taxon>
        <taxon>Magnoliopsida</taxon>
        <taxon>eudicotyledons</taxon>
        <taxon>Gunneridae</taxon>
        <taxon>Pentapetalae</taxon>
        <taxon>rosids</taxon>
        <taxon>fabids</taxon>
        <taxon>Fagales</taxon>
        <taxon>Fagaceae</taxon>
        <taxon>Quercus</taxon>
    </lineage>
</organism>
<sequence length="90" mass="10303">MRNTNNNNNNSPEDQRKKESTLTSLDSRFNQTLRNVQGLLKGRSIPGKILLTRRSDPLDESSVQERTPSMKGASHTMKLAQVIAWPRQRR</sequence>